<dbReference type="GO" id="GO:0046872">
    <property type="term" value="F:metal ion binding"/>
    <property type="evidence" value="ECO:0007669"/>
    <property type="project" value="InterPro"/>
</dbReference>
<dbReference type="GO" id="GO:0009166">
    <property type="term" value="P:nucleotide catabolic process"/>
    <property type="evidence" value="ECO:0007669"/>
    <property type="project" value="InterPro"/>
</dbReference>
<evidence type="ECO:0000259" key="3">
    <source>
        <dbReference type="Pfam" id="PF00149"/>
    </source>
</evidence>
<keyword evidence="2" id="KW-0547">Nucleotide-binding</keyword>
<evidence type="ECO:0000259" key="4">
    <source>
        <dbReference type="Pfam" id="PF02872"/>
    </source>
</evidence>
<keyword evidence="2" id="KW-0378">Hydrolase</keyword>
<dbReference type="Gene3D" id="3.60.21.10">
    <property type="match status" value="1"/>
</dbReference>
<dbReference type="SUPFAM" id="SSF55816">
    <property type="entry name" value="5'-nucleotidase (syn. UDP-sugar hydrolase), C-terminal domain"/>
    <property type="match status" value="1"/>
</dbReference>
<dbReference type="GO" id="GO:0008253">
    <property type="term" value="F:5'-nucleotidase activity"/>
    <property type="evidence" value="ECO:0007669"/>
    <property type="project" value="TreeGrafter"/>
</dbReference>
<dbReference type="Pfam" id="PF00149">
    <property type="entry name" value="Metallophos"/>
    <property type="match status" value="1"/>
</dbReference>
<evidence type="ECO:0000256" key="1">
    <source>
        <dbReference type="ARBA" id="ARBA00022729"/>
    </source>
</evidence>
<dbReference type="InterPro" id="IPR029052">
    <property type="entry name" value="Metallo-depent_PP-like"/>
</dbReference>
<sequence>MKRIHLIHTNDVHSHLEAMAQVDSYVMRQRKQWEINGEVGFLLDIGDHLDRARWETEGTNGLINKAILEKSGYDVVTLGNNELLTFSHEDLNALYENSSFQVICCNVEDPLFPPYQLYESSGVKLAFIGVTVQYYELYQSLGWNVTDPFVAVKRLVDELRTYGYHIMILSHLGYPSDVQMAKEIAGIDVIMGGHTHHLLEVPEKINQTTIAAAGKHGKYIGHLQLICDDDGDLVDVQGGSFLLNEKQSPRVLQVLHQHQQIATKKLNEPVTHLEDELLVNWREEAPFANMLADSLVKWTGVDYGLVNNGQLLYSLPKGVVTKRALHTACPHPINPVVIAIKGSELRLTLEQSLLEEFKEQKLQGFGFRGKVLGSLSVSGMTITYNPTNPPYKKIQKIYMGRNLLDDDNIYHIATISMFVYSLGYKLLSRAEVLHYFLPETLRVVLATGMQSYHLQKASKQKRWIISSPMEEHDDSALAGT</sequence>
<dbReference type="Gene3D" id="3.90.780.10">
    <property type="entry name" value="5'-Nucleotidase, C-terminal domain"/>
    <property type="match status" value="1"/>
</dbReference>
<dbReference type="PROSITE" id="PS00785">
    <property type="entry name" value="5_NUCLEOTIDASE_1"/>
    <property type="match status" value="1"/>
</dbReference>
<dbReference type="PRINTS" id="PR01607">
    <property type="entry name" value="APYRASEFAMLY"/>
</dbReference>
<dbReference type="GO" id="GO:0000166">
    <property type="term" value="F:nucleotide binding"/>
    <property type="evidence" value="ECO:0007669"/>
    <property type="project" value="UniProtKB-KW"/>
</dbReference>
<dbReference type="InterPro" id="IPR008334">
    <property type="entry name" value="5'-Nucleotdase_C"/>
</dbReference>
<dbReference type="SUPFAM" id="SSF56300">
    <property type="entry name" value="Metallo-dependent phosphatases"/>
    <property type="match status" value="1"/>
</dbReference>
<dbReference type="Proteomes" id="UP000430692">
    <property type="component" value="Unassembled WGS sequence"/>
</dbReference>
<dbReference type="PANTHER" id="PTHR11575">
    <property type="entry name" value="5'-NUCLEOTIDASE-RELATED"/>
    <property type="match status" value="1"/>
</dbReference>
<organism evidence="5 6">
    <name type="scientific">Shimazuella alba</name>
    <dbReference type="NCBI Taxonomy" id="2690964"/>
    <lineage>
        <taxon>Bacteria</taxon>
        <taxon>Bacillati</taxon>
        <taxon>Bacillota</taxon>
        <taxon>Bacilli</taxon>
        <taxon>Bacillales</taxon>
        <taxon>Thermoactinomycetaceae</taxon>
        <taxon>Shimazuella</taxon>
    </lineage>
</organism>
<dbReference type="InterPro" id="IPR006146">
    <property type="entry name" value="5'-Nucleotdase_CS"/>
</dbReference>
<feature type="domain" description="Calcineurin-like phosphoesterase" evidence="3">
    <location>
        <begin position="5"/>
        <end position="197"/>
    </location>
</feature>
<dbReference type="GO" id="GO:0008768">
    <property type="term" value="F:UDP-sugar diphosphatase activity"/>
    <property type="evidence" value="ECO:0007669"/>
    <property type="project" value="TreeGrafter"/>
</dbReference>
<evidence type="ECO:0000313" key="5">
    <source>
        <dbReference type="EMBL" id="MXQ55541.1"/>
    </source>
</evidence>
<dbReference type="InterPro" id="IPR006179">
    <property type="entry name" value="5_nucleotidase/apyrase"/>
</dbReference>
<dbReference type="GO" id="GO:0030288">
    <property type="term" value="C:outer membrane-bounded periplasmic space"/>
    <property type="evidence" value="ECO:0007669"/>
    <property type="project" value="TreeGrafter"/>
</dbReference>
<reference evidence="5 6" key="1">
    <citation type="submission" date="2019-12" db="EMBL/GenBank/DDBJ databases">
        <title>Whole-genome analyses of novel actinobacteria.</title>
        <authorList>
            <person name="Sahin N."/>
            <person name="Saygin H."/>
        </authorList>
    </citation>
    <scope>NUCLEOTIDE SEQUENCE [LARGE SCALE GENOMIC DNA]</scope>
    <source>
        <strain evidence="5 6">KC615</strain>
    </source>
</reference>
<dbReference type="Pfam" id="PF02872">
    <property type="entry name" value="5_nucleotid_C"/>
    <property type="match status" value="1"/>
</dbReference>
<keyword evidence="6" id="KW-1185">Reference proteome</keyword>
<gene>
    <name evidence="5" type="ORF">GSM42_17810</name>
</gene>
<dbReference type="RefSeq" id="WP_160802893.1">
    <property type="nucleotide sequence ID" value="NZ_WUUL01000015.1"/>
</dbReference>
<comment type="similarity">
    <text evidence="2">Belongs to the 5'-nucleotidase family.</text>
</comment>
<proteinExistence type="inferred from homology"/>
<protein>
    <submittedName>
        <fullName evidence="5">Bifunctional metallophosphatase/5'-nucleotidase</fullName>
    </submittedName>
</protein>
<dbReference type="AlphaFoldDB" id="A0A6I4VXU2"/>
<comment type="caution">
    <text evidence="5">The sequence shown here is derived from an EMBL/GenBank/DDBJ whole genome shotgun (WGS) entry which is preliminary data.</text>
</comment>
<evidence type="ECO:0000256" key="2">
    <source>
        <dbReference type="RuleBase" id="RU362119"/>
    </source>
</evidence>
<name>A0A6I4VXU2_9BACL</name>
<dbReference type="InterPro" id="IPR004843">
    <property type="entry name" value="Calcineurin-like_PHP"/>
</dbReference>
<feature type="domain" description="5'-Nucleotidase C-terminal" evidence="4">
    <location>
        <begin position="280"/>
        <end position="416"/>
    </location>
</feature>
<dbReference type="InterPro" id="IPR036907">
    <property type="entry name" value="5'-Nucleotdase_C_sf"/>
</dbReference>
<dbReference type="PANTHER" id="PTHR11575:SF23">
    <property type="entry name" value="5-NUCLEOTIDASE FAMILY PROTEIN"/>
    <property type="match status" value="1"/>
</dbReference>
<accession>A0A6I4VXU2</accession>
<evidence type="ECO:0000313" key="6">
    <source>
        <dbReference type="Proteomes" id="UP000430692"/>
    </source>
</evidence>
<dbReference type="EMBL" id="WUUL01000015">
    <property type="protein sequence ID" value="MXQ55541.1"/>
    <property type="molecule type" value="Genomic_DNA"/>
</dbReference>
<keyword evidence="1" id="KW-0732">Signal</keyword>